<accession>A0A1M5UIV2</accession>
<dbReference type="Gene3D" id="3.10.450.50">
    <property type="match status" value="1"/>
</dbReference>
<name>A0A1M5UIV2_9FIRM</name>
<evidence type="ECO:0000313" key="3">
    <source>
        <dbReference type="Proteomes" id="UP000183967"/>
    </source>
</evidence>
<proteinExistence type="predicted"/>
<dbReference type="RefSeq" id="WP_242945563.1">
    <property type="nucleotide sequence ID" value="NZ_FQXO01000035.1"/>
</dbReference>
<keyword evidence="1" id="KW-0732">Signal</keyword>
<dbReference type="PROSITE" id="PS51257">
    <property type="entry name" value="PROKAR_LIPOPROTEIN"/>
    <property type="match status" value="1"/>
</dbReference>
<gene>
    <name evidence="2" type="ORF">SAMN02745135_01451</name>
</gene>
<dbReference type="Proteomes" id="UP000183967">
    <property type="component" value="Unassembled WGS sequence"/>
</dbReference>
<feature type="signal peptide" evidence="1">
    <location>
        <begin position="1"/>
        <end position="24"/>
    </location>
</feature>
<dbReference type="EMBL" id="FQXO01000035">
    <property type="protein sequence ID" value="SHH62935.1"/>
    <property type="molecule type" value="Genomic_DNA"/>
</dbReference>
<keyword evidence="3" id="KW-1185">Reference proteome</keyword>
<dbReference type="AlphaFoldDB" id="A0A1M5UIV2"/>
<feature type="chain" id="PRO_5012861429" description="Lumazine-binding" evidence="1">
    <location>
        <begin position="25"/>
        <end position="202"/>
    </location>
</feature>
<organism evidence="2 3">
    <name type="scientific">Caloranaerobacter azorensis DSM 13643</name>
    <dbReference type="NCBI Taxonomy" id="1121264"/>
    <lineage>
        <taxon>Bacteria</taxon>
        <taxon>Bacillati</taxon>
        <taxon>Bacillota</taxon>
        <taxon>Tissierellia</taxon>
        <taxon>Tissierellales</taxon>
        <taxon>Thermohalobacteraceae</taxon>
        <taxon>Caloranaerobacter</taxon>
    </lineage>
</organism>
<evidence type="ECO:0000256" key="1">
    <source>
        <dbReference type="SAM" id="SignalP"/>
    </source>
</evidence>
<reference evidence="3" key="1">
    <citation type="submission" date="2016-11" db="EMBL/GenBank/DDBJ databases">
        <authorList>
            <person name="Varghese N."/>
            <person name="Submissions S."/>
        </authorList>
    </citation>
    <scope>NUCLEOTIDE SEQUENCE [LARGE SCALE GENOMIC DNA]</scope>
    <source>
        <strain evidence="3">DSM 13643</strain>
    </source>
</reference>
<evidence type="ECO:0008006" key="4">
    <source>
        <dbReference type="Google" id="ProtNLM"/>
    </source>
</evidence>
<sequence length="202" mass="23979">MSTIKKLFKLLVMLLLLSACNYQAKSDADAIKNTIESFYNTQYDAYLEMKYKDITPYLDMSKIQNQNKVIALKRLAIRRKYIDEKKYCYVEKRRFPLSFKYKSIDIKNNHAKVILEIKIDRQQVYPPFIDSGENVFELKKDGDDWKIISHSYSGLKMFEVSTDKKLPELDLEKLKKQIDDEFNCQNYMVIQITPYNFGNNFV</sequence>
<evidence type="ECO:0000313" key="2">
    <source>
        <dbReference type="EMBL" id="SHH62935.1"/>
    </source>
</evidence>
<protein>
    <recommendedName>
        <fullName evidence="4">Lumazine-binding</fullName>
    </recommendedName>
</protein>